<dbReference type="InterPro" id="IPR058163">
    <property type="entry name" value="LysR-type_TF_proteobact-type"/>
</dbReference>
<dbReference type="CDD" id="cd08422">
    <property type="entry name" value="PBP2_CrgA_like"/>
    <property type="match status" value="1"/>
</dbReference>
<keyword evidence="2" id="KW-0805">Transcription regulation</keyword>
<evidence type="ECO:0000256" key="2">
    <source>
        <dbReference type="ARBA" id="ARBA00023015"/>
    </source>
</evidence>
<dbReference type="PANTHER" id="PTHR30537">
    <property type="entry name" value="HTH-TYPE TRANSCRIPTIONAL REGULATOR"/>
    <property type="match status" value="1"/>
</dbReference>
<feature type="domain" description="HTH lysR-type" evidence="5">
    <location>
        <begin position="2"/>
        <end position="59"/>
    </location>
</feature>
<dbReference type="InterPro" id="IPR005119">
    <property type="entry name" value="LysR_subst-bd"/>
</dbReference>
<organism evidence="6 7">
    <name type="scientific">Rheinheimera tilapiae</name>
    <dbReference type="NCBI Taxonomy" id="875043"/>
    <lineage>
        <taxon>Bacteria</taxon>
        <taxon>Pseudomonadati</taxon>
        <taxon>Pseudomonadota</taxon>
        <taxon>Gammaproteobacteria</taxon>
        <taxon>Chromatiales</taxon>
        <taxon>Chromatiaceae</taxon>
        <taxon>Rheinheimera</taxon>
    </lineage>
</organism>
<dbReference type="EMBL" id="JBHLXP010000001">
    <property type="protein sequence ID" value="MFC0047403.1"/>
    <property type="molecule type" value="Genomic_DNA"/>
</dbReference>
<evidence type="ECO:0000256" key="1">
    <source>
        <dbReference type="ARBA" id="ARBA00009437"/>
    </source>
</evidence>
<keyword evidence="7" id="KW-1185">Reference proteome</keyword>
<dbReference type="PROSITE" id="PS50931">
    <property type="entry name" value="HTH_LYSR"/>
    <property type="match status" value="1"/>
</dbReference>
<keyword evidence="4" id="KW-0804">Transcription</keyword>
<evidence type="ECO:0000313" key="7">
    <source>
        <dbReference type="Proteomes" id="UP001589813"/>
    </source>
</evidence>
<comment type="caution">
    <text evidence="6">The sequence shown here is derived from an EMBL/GenBank/DDBJ whole genome shotgun (WGS) entry which is preliminary data.</text>
</comment>
<dbReference type="Pfam" id="PF03466">
    <property type="entry name" value="LysR_substrate"/>
    <property type="match status" value="1"/>
</dbReference>
<dbReference type="Gene3D" id="3.40.190.290">
    <property type="match status" value="1"/>
</dbReference>
<sequence length="302" mass="33521">MLQVQDLALFQQIVRTGNISAAARQFDLTPAAASAALKRLEQHLGAALLLRSTRSLKLTPAGELFLQHCQNALEALAQGEQAMQQLAVDIGGELRLAAPSDLGRNWLLPKLDTLLMRFPQLKLRLELGDRVAGLQREQVDVALRYGALTDPALVAFFIAEVPRIVCAAPEYLQRQGTPEQPLQLQQHNCLLYMIDERTFDRWRFSGPQGLLQVNVQGNRISNDAELVRRWAVAGHGIALKSALDMAADLRAGHVVPLLQDYPAPKLQLHLVCASRHQVTPAVLLLRDELRRWVADELATLQL</sequence>
<dbReference type="Proteomes" id="UP001589813">
    <property type="component" value="Unassembled WGS sequence"/>
</dbReference>
<keyword evidence="3" id="KW-0238">DNA-binding</keyword>
<evidence type="ECO:0000256" key="4">
    <source>
        <dbReference type="ARBA" id="ARBA00023163"/>
    </source>
</evidence>
<dbReference type="RefSeq" id="WP_377240667.1">
    <property type="nucleotide sequence ID" value="NZ_JBHLXP010000001.1"/>
</dbReference>
<evidence type="ECO:0000256" key="3">
    <source>
        <dbReference type="ARBA" id="ARBA00023125"/>
    </source>
</evidence>
<gene>
    <name evidence="6" type="ORF">ACFFJP_03740</name>
</gene>
<dbReference type="InterPro" id="IPR036388">
    <property type="entry name" value="WH-like_DNA-bd_sf"/>
</dbReference>
<evidence type="ECO:0000313" key="6">
    <source>
        <dbReference type="EMBL" id="MFC0047403.1"/>
    </source>
</evidence>
<dbReference type="Gene3D" id="1.10.10.10">
    <property type="entry name" value="Winged helix-like DNA-binding domain superfamily/Winged helix DNA-binding domain"/>
    <property type="match status" value="1"/>
</dbReference>
<dbReference type="SUPFAM" id="SSF53850">
    <property type="entry name" value="Periplasmic binding protein-like II"/>
    <property type="match status" value="1"/>
</dbReference>
<proteinExistence type="inferred from homology"/>
<dbReference type="InterPro" id="IPR000847">
    <property type="entry name" value="LysR_HTH_N"/>
</dbReference>
<name>A0ABV6B949_9GAMM</name>
<dbReference type="SUPFAM" id="SSF46785">
    <property type="entry name" value="Winged helix' DNA-binding domain"/>
    <property type="match status" value="1"/>
</dbReference>
<comment type="similarity">
    <text evidence="1">Belongs to the LysR transcriptional regulatory family.</text>
</comment>
<accession>A0ABV6B949</accession>
<dbReference type="InterPro" id="IPR036390">
    <property type="entry name" value="WH_DNA-bd_sf"/>
</dbReference>
<dbReference type="Pfam" id="PF00126">
    <property type="entry name" value="HTH_1"/>
    <property type="match status" value="1"/>
</dbReference>
<evidence type="ECO:0000259" key="5">
    <source>
        <dbReference type="PROSITE" id="PS50931"/>
    </source>
</evidence>
<reference evidence="6 7" key="1">
    <citation type="submission" date="2024-09" db="EMBL/GenBank/DDBJ databases">
        <authorList>
            <person name="Sun Q."/>
            <person name="Mori K."/>
        </authorList>
    </citation>
    <scope>NUCLEOTIDE SEQUENCE [LARGE SCALE GENOMIC DNA]</scope>
    <source>
        <strain evidence="6 7">KCTC 23315</strain>
    </source>
</reference>
<dbReference type="PANTHER" id="PTHR30537:SF21">
    <property type="entry name" value="HTH-TYPE TRANSCRIPTIONAL REGULATOR SINR-RELATED"/>
    <property type="match status" value="1"/>
</dbReference>
<protein>
    <submittedName>
        <fullName evidence="6">LysR family transcriptional regulator</fullName>
    </submittedName>
</protein>